<organism evidence="13 14">
    <name type="scientific">Diaphorina citri</name>
    <name type="common">Asian citrus psyllid</name>
    <dbReference type="NCBI Taxonomy" id="121845"/>
    <lineage>
        <taxon>Eukaryota</taxon>
        <taxon>Metazoa</taxon>
        <taxon>Ecdysozoa</taxon>
        <taxon>Arthropoda</taxon>
        <taxon>Hexapoda</taxon>
        <taxon>Insecta</taxon>
        <taxon>Pterygota</taxon>
        <taxon>Neoptera</taxon>
        <taxon>Paraneoptera</taxon>
        <taxon>Hemiptera</taxon>
        <taxon>Sternorrhyncha</taxon>
        <taxon>Psylloidea</taxon>
        <taxon>Psyllidae</taxon>
        <taxon>Diaphorininae</taxon>
        <taxon>Diaphorina</taxon>
    </lineage>
</organism>
<comment type="subcellular location">
    <subcellularLocation>
        <location evidence="1">Membrane</location>
        <topology evidence="1">Multi-pass membrane protein</topology>
    </subcellularLocation>
</comment>
<dbReference type="PANTHER" id="PTHR11690:SF300">
    <property type="entry name" value="PICKPOCKET PROTEIN 19"/>
    <property type="match status" value="1"/>
</dbReference>
<evidence type="ECO:0000256" key="6">
    <source>
        <dbReference type="ARBA" id="ARBA00022989"/>
    </source>
</evidence>
<dbReference type="PANTHER" id="PTHR11690">
    <property type="entry name" value="AMILORIDE-SENSITIVE SODIUM CHANNEL-RELATED"/>
    <property type="match status" value="1"/>
</dbReference>
<keyword evidence="9" id="KW-0472">Membrane</keyword>
<evidence type="ECO:0000256" key="1">
    <source>
        <dbReference type="ARBA" id="ARBA00004141"/>
    </source>
</evidence>
<dbReference type="InterPro" id="IPR001873">
    <property type="entry name" value="ENaC"/>
</dbReference>
<evidence type="ECO:0000256" key="12">
    <source>
        <dbReference type="RuleBase" id="RU000679"/>
    </source>
</evidence>
<evidence type="ECO:0000256" key="5">
    <source>
        <dbReference type="ARBA" id="ARBA00022692"/>
    </source>
</evidence>
<gene>
    <name evidence="14" type="primary">LOC103520001</name>
</gene>
<evidence type="ECO:0000256" key="10">
    <source>
        <dbReference type="ARBA" id="ARBA00023201"/>
    </source>
</evidence>
<sequence length="235" mass="26725">MTAYATLTPRPRRAANHGPWSGLRFTIEVPEIPPGVHAKRGVHLIITDPSNHPFESGIFIPINTLGDVSIWGDAIQTSARVSELSRTKRTCLFAWDETKLSRGYLRENCKVHCIQDAMLTHCGCVPHFLFYILDEEKEHLPACNVEGMLCLAKHRDYFNNFLPERPRQAESELRHDEVGIYCDCPDNCKSQNYISKLVISKDAQSPSQLVLDIHYETPHCILYETDIIFGFLDAL</sequence>
<evidence type="ECO:0000313" key="13">
    <source>
        <dbReference type="Proteomes" id="UP000079169"/>
    </source>
</evidence>
<evidence type="ECO:0000256" key="8">
    <source>
        <dbReference type="ARBA" id="ARBA00023065"/>
    </source>
</evidence>
<reference evidence="14" key="1">
    <citation type="submission" date="2025-08" db="UniProtKB">
        <authorList>
            <consortium name="RefSeq"/>
        </authorList>
    </citation>
    <scope>IDENTIFICATION</scope>
</reference>
<name>A0A3Q0JJU7_DIACI</name>
<dbReference type="RefSeq" id="XP_026687090.1">
    <property type="nucleotide sequence ID" value="XM_026831289.1"/>
</dbReference>
<keyword evidence="10 12" id="KW-0739">Sodium transport</keyword>
<evidence type="ECO:0000256" key="11">
    <source>
        <dbReference type="ARBA" id="ARBA00023303"/>
    </source>
</evidence>
<evidence type="ECO:0000256" key="3">
    <source>
        <dbReference type="ARBA" id="ARBA00022448"/>
    </source>
</evidence>
<dbReference type="PaxDb" id="121845-A0A3Q0JJU7"/>
<dbReference type="PROSITE" id="PS01206">
    <property type="entry name" value="ASC"/>
    <property type="match status" value="1"/>
</dbReference>
<protein>
    <submittedName>
        <fullName evidence="14">Pickpocket protein 19-like</fullName>
    </submittedName>
</protein>
<evidence type="ECO:0000256" key="4">
    <source>
        <dbReference type="ARBA" id="ARBA00022461"/>
    </source>
</evidence>
<dbReference type="GeneID" id="103520001"/>
<dbReference type="InterPro" id="IPR020903">
    <property type="entry name" value="ENaC_CS"/>
</dbReference>
<dbReference type="KEGG" id="dci:103520001"/>
<keyword evidence="4 12" id="KW-0894">Sodium channel</keyword>
<evidence type="ECO:0000256" key="2">
    <source>
        <dbReference type="ARBA" id="ARBA00007193"/>
    </source>
</evidence>
<keyword evidence="6" id="KW-1133">Transmembrane helix</keyword>
<dbReference type="GO" id="GO:0005886">
    <property type="term" value="C:plasma membrane"/>
    <property type="evidence" value="ECO:0007669"/>
    <property type="project" value="TreeGrafter"/>
</dbReference>
<keyword evidence="7" id="KW-0915">Sodium</keyword>
<comment type="similarity">
    <text evidence="2 12">Belongs to the amiloride-sensitive sodium channel (TC 1.A.6) family.</text>
</comment>
<dbReference type="Proteomes" id="UP000079169">
    <property type="component" value="Unplaced"/>
</dbReference>
<dbReference type="AlphaFoldDB" id="A0A3Q0JJU7"/>
<feature type="non-terminal residue" evidence="14">
    <location>
        <position position="235"/>
    </location>
</feature>
<keyword evidence="11 12" id="KW-0407">Ion channel</keyword>
<dbReference type="GO" id="GO:0015280">
    <property type="term" value="F:ligand-gated sodium channel activity"/>
    <property type="evidence" value="ECO:0007669"/>
    <property type="project" value="TreeGrafter"/>
</dbReference>
<dbReference type="STRING" id="121845.A0A3Q0JJU7"/>
<keyword evidence="8 12" id="KW-0406">Ion transport</keyword>
<proteinExistence type="inferred from homology"/>
<evidence type="ECO:0000256" key="9">
    <source>
        <dbReference type="ARBA" id="ARBA00023136"/>
    </source>
</evidence>
<dbReference type="Gene3D" id="1.10.287.820">
    <property type="entry name" value="Acid-sensing ion channel domain"/>
    <property type="match status" value="1"/>
</dbReference>
<keyword evidence="3 12" id="KW-0813">Transport</keyword>
<keyword evidence="13" id="KW-1185">Reference proteome</keyword>
<evidence type="ECO:0000313" key="14">
    <source>
        <dbReference type="RefSeq" id="XP_026687090.1"/>
    </source>
</evidence>
<accession>A0A3Q0JJU7</accession>
<dbReference type="Pfam" id="PF00858">
    <property type="entry name" value="ASC"/>
    <property type="match status" value="1"/>
</dbReference>
<keyword evidence="5 12" id="KW-0812">Transmembrane</keyword>
<evidence type="ECO:0000256" key="7">
    <source>
        <dbReference type="ARBA" id="ARBA00023053"/>
    </source>
</evidence>